<dbReference type="InParanoid" id="A0A674J4I8"/>
<dbReference type="GO" id="GO:0005524">
    <property type="term" value="F:ATP binding"/>
    <property type="evidence" value="ECO:0007669"/>
    <property type="project" value="InterPro"/>
</dbReference>
<dbReference type="Proteomes" id="UP000472274">
    <property type="component" value="Unplaced"/>
</dbReference>
<evidence type="ECO:0000313" key="3">
    <source>
        <dbReference type="Ensembl" id="ENSTMTP00000014837.1"/>
    </source>
</evidence>
<dbReference type="InterPro" id="IPR001752">
    <property type="entry name" value="Kinesin_motor_dom"/>
</dbReference>
<dbReference type="GO" id="GO:0003777">
    <property type="term" value="F:microtubule motor activity"/>
    <property type="evidence" value="ECO:0007669"/>
    <property type="project" value="InterPro"/>
</dbReference>
<reference evidence="3" key="1">
    <citation type="submission" date="2025-08" db="UniProtKB">
        <authorList>
            <consortium name="Ensembl"/>
        </authorList>
    </citation>
    <scope>IDENTIFICATION</scope>
</reference>
<dbReference type="PROSITE" id="PS50067">
    <property type="entry name" value="KINESIN_MOTOR_2"/>
    <property type="match status" value="1"/>
</dbReference>
<dbReference type="Ensembl" id="ENSTMTT00000015350.1">
    <property type="protein sequence ID" value="ENSTMTP00000014837.1"/>
    <property type="gene ID" value="ENSTMTG00000010808.1"/>
</dbReference>
<dbReference type="GO" id="GO:0008017">
    <property type="term" value="F:microtubule binding"/>
    <property type="evidence" value="ECO:0007669"/>
    <property type="project" value="InterPro"/>
</dbReference>
<reference evidence="3" key="2">
    <citation type="submission" date="2025-09" db="UniProtKB">
        <authorList>
            <consortium name="Ensembl"/>
        </authorList>
    </citation>
    <scope>IDENTIFICATION</scope>
</reference>
<proteinExistence type="inferred from homology"/>
<evidence type="ECO:0000256" key="1">
    <source>
        <dbReference type="PROSITE-ProRule" id="PRU00283"/>
    </source>
</evidence>
<dbReference type="GO" id="GO:0007018">
    <property type="term" value="P:microtubule-based movement"/>
    <property type="evidence" value="ECO:0007669"/>
    <property type="project" value="InterPro"/>
</dbReference>
<evidence type="ECO:0000259" key="2">
    <source>
        <dbReference type="PROSITE" id="PS50067"/>
    </source>
</evidence>
<dbReference type="AlphaFoldDB" id="A0A674J4I8"/>
<keyword evidence="4" id="KW-1185">Reference proteome</keyword>
<comment type="similarity">
    <text evidence="1">Belongs to the TRAFAC class myosin-kinesin ATPase superfamily. Kinesin family.</text>
</comment>
<protein>
    <recommendedName>
        <fullName evidence="2">Kinesin motor domain-containing protein</fullName>
    </recommendedName>
</protein>
<sequence length="60" mass="6879">MPSQQRASVAEPRRASPPARVRVCVRLRPCSQGDPCIRGLDSRSLEIISWRNKKETLQYQ</sequence>
<accession>A0A674J4I8</accession>
<evidence type="ECO:0000313" key="4">
    <source>
        <dbReference type="Proteomes" id="UP000472274"/>
    </source>
</evidence>
<organism evidence="3 4">
    <name type="scientific">Terrapene triunguis</name>
    <name type="common">Three-toed box turtle</name>
    <dbReference type="NCBI Taxonomy" id="2587831"/>
    <lineage>
        <taxon>Eukaryota</taxon>
        <taxon>Metazoa</taxon>
        <taxon>Chordata</taxon>
        <taxon>Craniata</taxon>
        <taxon>Vertebrata</taxon>
        <taxon>Euteleostomi</taxon>
        <taxon>Archelosauria</taxon>
        <taxon>Testudinata</taxon>
        <taxon>Testudines</taxon>
        <taxon>Cryptodira</taxon>
        <taxon>Durocryptodira</taxon>
        <taxon>Testudinoidea</taxon>
        <taxon>Emydidae</taxon>
        <taxon>Terrapene</taxon>
    </lineage>
</organism>
<name>A0A674J4I8_9SAUR</name>
<feature type="domain" description="Kinesin motor" evidence="2">
    <location>
        <begin position="20"/>
        <end position="60"/>
    </location>
</feature>
<comment type="caution">
    <text evidence="1">Lacks conserved residue(s) required for the propagation of feature annotation.</text>
</comment>